<dbReference type="OrthoDB" id="3186697at2"/>
<dbReference type="RefSeq" id="WP_013250972.1">
    <property type="nucleotide sequence ID" value="NC_014363.1"/>
</dbReference>
<evidence type="ECO:0000313" key="2">
    <source>
        <dbReference type="EMBL" id="ADK67220.1"/>
    </source>
</evidence>
<keyword evidence="3" id="KW-1185">Reference proteome</keyword>
<evidence type="ECO:0000313" key="3">
    <source>
        <dbReference type="Proteomes" id="UP000000333"/>
    </source>
</evidence>
<proteinExistence type="predicted"/>
<gene>
    <name evidence="2" type="ordered locus">Olsu_0086</name>
</gene>
<dbReference type="HOGENOM" id="CLU_1459926_0_0_11"/>
<sequence length="185" mass="20036">MSDNAHVPDWMIEDLSDLDAKAGDAAPSVSGGEGADVHEAHVRGAGAQDVDLEGGVPTSQGQRYVHVPARGHAPYVRQRAPHRTQEAINDVGTDDDSPAAGYQHDSNVTIGHAFSGGSGQYRRARRNVSGLKGSRYGQYLEIPKGRRSIFRSQESIRKRRSVLSLIVVVLVLALVAAFIWHLLNH</sequence>
<evidence type="ECO:0000256" key="1">
    <source>
        <dbReference type="SAM" id="Phobius"/>
    </source>
</evidence>
<dbReference type="KEGG" id="ols:Olsu_0086"/>
<keyword evidence="1" id="KW-0812">Transmembrane</keyword>
<organism evidence="2 3">
    <name type="scientific">Olsenella uli (strain ATCC 49627 / DSM 7084 / CCUG 31166 / CIP 109912 / JCM 12494 / LMG 11480 / NCIMB 702895 / VPI D76D-27C)</name>
    <name type="common">Lactobacillus uli</name>
    <dbReference type="NCBI Taxonomy" id="633147"/>
    <lineage>
        <taxon>Bacteria</taxon>
        <taxon>Bacillati</taxon>
        <taxon>Actinomycetota</taxon>
        <taxon>Coriobacteriia</taxon>
        <taxon>Coriobacteriales</taxon>
        <taxon>Atopobiaceae</taxon>
        <taxon>Olsenella</taxon>
    </lineage>
</organism>
<feature type="transmembrane region" description="Helical" evidence="1">
    <location>
        <begin position="162"/>
        <end position="183"/>
    </location>
</feature>
<dbReference type="eggNOG" id="ENOG502ZP0I">
    <property type="taxonomic scope" value="Bacteria"/>
</dbReference>
<reference evidence="2 3" key="1">
    <citation type="journal article" date="2010" name="Stand. Genomic Sci.">
        <title>Complete genome sequence of Olsenella uli type strain (VPI D76D-27C).</title>
        <authorList>
            <person name="Goker M."/>
            <person name="Held B."/>
            <person name="Lucas S."/>
            <person name="Nolan M."/>
            <person name="Yasawong M."/>
            <person name="Glavina Del Rio T."/>
            <person name="Tice H."/>
            <person name="Cheng J.F."/>
            <person name="Bruce D."/>
            <person name="Detter J.C."/>
            <person name="Tapia R."/>
            <person name="Han C."/>
            <person name="Goodwin L."/>
            <person name="Pitluck S."/>
            <person name="Liolios K."/>
            <person name="Ivanova N."/>
            <person name="Mavromatis K."/>
            <person name="Mikhailova N."/>
            <person name="Pati A."/>
            <person name="Chen A."/>
            <person name="Palaniappan K."/>
            <person name="Land M."/>
            <person name="Hauser L."/>
            <person name="Chang Y.J."/>
            <person name="Jeffries C.D."/>
            <person name="Rohde M."/>
            <person name="Sikorski J."/>
            <person name="Pukall R."/>
            <person name="Woyke T."/>
            <person name="Bristow J."/>
            <person name="Eisen J.A."/>
            <person name="Markowitz V."/>
            <person name="Hugenholtz P."/>
            <person name="Kyrpides N.C."/>
            <person name="Klenk H.P."/>
            <person name="Lapidus A."/>
        </authorList>
    </citation>
    <scope>NUCLEOTIDE SEQUENCE [LARGE SCALE GENOMIC DNA]</scope>
    <source>
        <strain evidence="3">ATCC 49627 / DSM 7084 / CIP 109912 / JCM 12494 / NCIMB 702895 / VPI D76D-27C</strain>
    </source>
</reference>
<dbReference type="EMBL" id="CP002106">
    <property type="protein sequence ID" value="ADK67220.1"/>
    <property type="molecule type" value="Genomic_DNA"/>
</dbReference>
<dbReference type="GeneID" id="78511567"/>
<keyword evidence="1" id="KW-0472">Membrane</keyword>
<dbReference type="PATRIC" id="fig|633147.7.peg.1581"/>
<dbReference type="Proteomes" id="UP000000333">
    <property type="component" value="Chromosome"/>
</dbReference>
<name>E1QXV6_OLSUV</name>
<accession>E1QXV6</accession>
<dbReference type="AlphaFoldDB" id="E1QXV6"/>
<protein>
    <submittedName>
        <fullName evidence="2">Uncharacterized protein</fullName>
    </submittedName>
</protein>
<keyword evidence="1" id="KW-1133">Transmembrane helix</keyword>